<evidence type="ECO:0000313" key="1">
    <source>
        <dbReference type="EMBL" id="BAX81664.1"/>
    </source>
</evidence>
<dbReference type="RefSeq" id="WP_096431272.1">
    <property type="nucleotide sequence ID" value="NZ_AP018042.1"/>
</dbReference>
<evidence type="ECO:0000313" key="2">
    <source>
        <dbReference type="Proteomes" id="UP000218267"/>
    </source>
</evidence>
<organism evidence="1 2">
    <name type="scientific">Labilibaculum antarcticum</name>
    <dbReference type="NCBI Taxonomy" id="1717717"/>
    <lineage>
        <taxon>Bacteria</taxon>
        <taxon>Pseudomonadati</taxon>
        <taxon>Bacteroidota</taxon>
        <taxon>Bacteroidia</taxon>
        <taxon>Marinilabiliales</taxon>
        <taxon>Marinifilaceae</taxon>
        <taxon>Labilibaculum</taxon>
    </lineage>
</organism>
<proteinExistence type="predicted"/>
<reference evidence="2" key="2">
    <citation type="journal article" date="2020" name="Antonie Van Leeuwenhoek">
        <title>Labilibaculum antarcticum sp. nov., a novel facultative anaerobic, psychrotorelant bacterium isolated from marine sediment of Antarctica.</title>
        <authorList>
            <person name="Watanabe M."/>
            <person name="Kojima H."/>
            <person name="Fukui M."/>
        </authorList>
    </citation>
    <scope>NUCLEOTIDE SEQUENCE [LARGE SCALE GENOMIC DNA]</scope>
    <source>
        <strain evidence="2">SPP2</strain>
    </source>
</reference>
<evidence type="ECO:0008006" key="3">
    <source>
        <dbReference type="Google" id="ProtNLM"/>
    </source>
</evidence>
<accession>A0A1Y1CN14</accession>
<gene>
    <name evidence="1" type="ORF">ALGA_3366</name>
</gene>
<sequence length="276" mass="32591">MIEDIYFLDDGQVKITAASVGISKLRWTSVKELEISTEKHIDIMSNNRFDHLPIESLNGSITEFFKTEEPNNYKNIIRHKIKYNDLIPLDTNIKDVIEKFANDNRTFYFLCYHKNISGLITLGNLNCKQVQVYIFSLICELERELGDFINSCLSNQEINDWLISKVDKDYPGSKYALILKNFNDLTKLDLENQLTEHFFLVDFFKIIKDKELYEKLAFSKKEWQDLSSINELRKRIAHPTRSLLDKDNDIFKLLERLNKIEDLTYRIVTERKNSSR</sequence>
<dbReference type="EMBL" id="AP018042">
    <property type="protein sequence ID" value="BAX81664.1"/>
    <property type="molecule type" value="Genomic_DNA"/>
</dbReference>
<dbReference type="KEGG" id="mbas:ALGA_3366"/>
<protein>
    <recommendedName>
        <fullName evidence="3">RiboL-PSP-HEPN domain-containing protein</fullName>
    </recommendedName>
</protein>
<dbReference type="OrthoDB" id="1492123at2"/>
<dbReference type="AlphaFoldDB" id="A0A1Y1CN14"/>
<keyword evidence="2" id="KW-1185">Reference proteome</keyword>
<name>A0A1Y1CN14_9BACT</name>
<dbReference type="Proteomes" id="UP000218267">
    <property type="component" value="Chromosome"/>
</dbReference>
<reference evidence="1 2" key="1">
    <citation type="journal article" date="2018" name="Mar. Genomics">
        <title>Complete genome sequence of Marinifilaceae bacterium strain SPP2, isolated from the Antarctic marine sediment.</title>
        <authorList>
            <person name="Watanabe M."/>
            <person name="Kojima H."/>
            <person name="Fukui M."/>
        </authorList>
    </citation>
    <scope>NUCLEOTIDE SEQUENCE [LARGE SCALE GENOMIC DNA]</scope>
    <source>
        <strain evidence="1 2">SPP2</strain>
    </source>
</reference>